<organism evidence="1">
    <name type="scientific">Roseihalotalea indica</name>
    <dbReference type="NCBI Taxonomy" id="2867963"/>
    <lineage>
        <taxon>Bacteria</taxon>
        <taxon>Pseudomonadati</taxon>
        <taxon>Bacteroidota</taxon>
        <taxon>Cytophagia</taxon>
        <taxon>Cytophagales</taxon>
        <taxon>Catalimonadaceae</taxon>
        <taxon>Roseihalotalea</taxon>
    </lineage>
</organism>
<proteinExistence type="predicted"/>
<gene>
    <name evidence="1" type="ORF">K4G66_27085</name>
</gene>
<reference evidence="1" key="1">
    <citation type="journal article" date="2023" name="Comput. Struct. Biotechnol. J.">
        <title>Discovery of a novel marine Bacteroidetes with a rich repertoire of carbohydrate-active enzymes.</title>
        <authorList>
            <person name="Chen B."/>
            <person name="Liu G."/>
            <person name="Chen Q."/>
            <person name="Wang H."/>
            <person name="Liu L."/>
            <person name="Tang K."/>
        </authorList>
    </citation>
    <scope>NUCLEOTIDE SEQUENCE</scope>
    <source>
        <strain evidence="1">TK19036</strain>
    </source>
</reference>
<protein>
    <submittedName>
        <fullName evidence="1">Uncharacterized protein</fullName>
    </submittedName>
</protein>
<reference evidence="1" key="2">
    <citation type="journal article" date="2024" name="Antonie Van Leeuwenhoek">
        <title>Roseihalotalea indica gen. nov., sp. nov., a halophilic Bacteroidetes from mesopelagic Southwest Indian Ocean with higher carbohydrate metabolic potential.</title>
        <authorList>
            <person name="Chen B."/>
            <person name="Zhang M."/>
            <person name="Lin D."/>
            <person name="Ye J."/>
            <person name="Tang K."/>
        </authorList>
    </citation>
    <scope>NUCLEOTIDE SEQUENCE</scope>
    <source>
        <strain evidence="1">TK19036</strain>
    </source>
</reference>
<name>A0AA49GJL1_9BACT</name>
<evidence type="ECO:0000313" key="1">
    <source>
        <dbReference type="EMBL" id="WKN36035.1"/>
    </source>
</evidence>
<dbReference type="AlphaFoldDB" id="A0AA49GJL1"/>
<sequence>MRRILIIGFGFLLLTSFIYTDFSGEFKKLLYRTNMSLKEPKGLTITNPIKNEQMNWELAYKHPEKRFEVRYAIRPMDTHLKDYQMSKANEGSISIHPNKWYKSSFEATLLNISGGQLPYYSAFDPEAVKNEFNADWGAVTMVNVDEEFGQDYDYCFLVFIHRDNFGDAYIFYLADDKETLNEEIEPIFHNLKFNE</sequence>
<dbReference type="EMBL" id="CP120682">
    <property type="protein sequence ID" value="WKN36035.1"/>
    <property type="molecule type" value="Genomic_DNA"/>
</dbReference>
<accession>A0AA49GJL1</accession>